<feature type="transmembrane region" description="Helical" evidence="1">
    <location>
        <begin position="112"/>
        <end position="132"/>
    </location>
</feature>
<gene>
    <name evidence="2" type="ORF">SMD31_13835</name>
</gene>
<keyword evidence="1" id="KW-1133">Transmembrane helix</keyword>
<dbReference type="RefSeq" id="WP_320501487.1">
    <property type="nucleotide sequence ID" value="NZ_JAXCLX010000002.1"/>
</dbReference>
<keyword evidence="1" id="KW-0472">Membrane</keyword>
<reference evidence="2 3" key="1">
    <citation type="journal article" date="2013" name="Antonie Van Leeuwenhoek">
        <title>Dongia rigui sp. nov., isolated from freshwater of a large wetland in Korea.</title>
        <authorList>
            <person name="Baik K.S."/>
            <person name="Hwang Y.M."/>
            <person name="Choi J.S."/>
            <person name="Kwon J."/>
            <person name="Seong C.N."/>
        </authorList>
    </citation>
    <scope>NUCLEOTIDE SEQUENCE [LARGE SCALE GENOMIC DNA]</scope>
    <source>
        <strain evidence="2 3">04SU4-P</strain>
    </source>
</reference>
<evidence type="ECO:0000313" key="3">
    <source>
        <dbReference type="Proteomes" id="UP001271769"/>
    </source>
</evidence>
<organism evidence="2 3">
    <name type="scientific">Dongia rigui</name>
    <dbReference type="NCBI Taxonomy" id="940149"/>
    <lineage>
        <taxon>Bacteria</taxon>
        <taxon>Pseudomonadati</taxon>
        <taxon>Pseudomonadota</taxon>
        <taxon>Alphaproteobacteria</taxon>
        <taxon>Rhodospirillales</taxon>
        <taxon>Dongiaceae</taxon>
        <taxon>Dongia</taxon>
    </lineage>
</organism>
<dbReference type="EMBL" id="JAXCLX010000002">
    <property type="protein sequence ID" value="MDY0873018.1"/>
    <property type="molecule type" value="Genomic_DNA"/>
</dbReference>
<evidence type="ECO:0000313" key="2">
    <source>
        <dbReference type="EMBL" id="MDY0873018.1"/>
    </source>
</evidence>
<protein>
    <recommendedName>
        <fullName evidence="4">Anti-sigma factor</fullName>
    </recommendedName>
</protein>
<keyword evidence="3" id="KW-1185">Reference proteome</keyword>
<name>A0ABU5E290_9PROT</name>
<keyword evidence="1" id="KW-0812">Transmembrane</keyword>
<accession>A0ABU5E290</accession>
<sequence>MTARKDDTRPLSLEDAQELLPWYLTGKLGRAENDAIDDMLKGSADLRDQLQTAQSQQAAVLESNDNIGGPSAANLTKLLQQIETTKQRRYVVAGEPGFFERLLGSWAAPRPALQFALAAACALIIAQGAFLYQLGAFSPKADGASYATASDGTQPAIAAASLIVSFRPEVTAAQLTQMLGEIDATVIDGPKPGQTFVLGLADAAAADAAIAKLQSRPDLVASAQRR</sequence>
<comment type="caution">
    <text evidence="2">The sequence shown here is derived from an EMBL/GenBank/DDBJ whole genome shotgun (WGS) entry which is preliminary data.</text>
</comment>
<dbReference type="Proteomes" id="UP001271769">
    <property type="component" value="Unassembled WGS sequence"/>
</dbReference>
<evidence type="ECO:0008006" key="4">
    <source>
        <dbReference type="Google" id="ProtNLM"/>
    </source>
</evidence>
<proteinExistence type="predicted"/>
<evidence type="ECO:0000256" key="1">
    <source>
        <dbReference type="SAM" id="Phobius"/>
    </source>
</evidence>